<comment type="caution">
    <text evidence="13">The sequence shown here is derived from an EMBL/GenBank/DDBJ whole genome shotgun (WGS) entry which is preliminary data.</text>
</comment>
<evidence type="ECO:0000256" key="4">
    <source>
        <dbReference type="ARBA" id="ARBA00022475"/>
    </source>
</evidence>
<feature type="transmembrane region" description="Helical" evidence="11">
    <location>
        <begin position="37"/>
        <end position="59"/>
    </location>
</feature>
<keyword evidence="14" id="KW-1185">Reference proteome</keyword>
<dbReference type="SMART" id="SM00387">
    <property type="entry name" value="HATPase_c"/>
    <property type="match status" value="1"/>
</dbReference>
<evidence type="ECO:0000256" key="1">
    <source>
        <dbReference type="ARBA" id="ARBA00000085"/>
    </source>
</evidence>
<dbReference type="SUPFAM" id="SSF55874">
    <property type="entry name" value="ATPase domain of HSP90 chaperone/DNA topoisomerase II/histidine kinase"/>
    <property type="match status" value="1"/>
</dbReference>
<keyword evidence="10 11" id="KW-0472">Membrane</keyword>
<reference evidence="13 14" key="1">
    <citation type="submission" date="2014-07" db="EMBL/GenBank/DDBJ databases">
        <title>Draft genome of Clostridium celerecrescens 152B isolated from sediments associated with methane hydrate from Krishna Godavari basin.</title>
        <authorList>
            <person name="Honkalas V.S."/>
            <person name="Dabir A.P."/>
            <person name="Arora P."/>
            <person name="Dhakephalkar P.K."/>
        </authorList>
    </citation>
    <scope>NUCLEOTIDE SEQUENCE [LARGE SCALE GENOMIC DNA]</scope>
    <source>
        <strain evidence="13 14">152B</strain>
    </source>
</reference>
<keyword evidence="6 11" id="KW-0812">Transmembrane</keyword>
<dbReference type="InterPro" id="IPR004358">
    <property type="entry name" value="Sig_transdc_His_kin-like_C"/>
</dbReference>
<dbReference type="OrthoDB" id="9780487at2"/>
<comment type="subcellular location">
    <subcellularLocation>
        <location evidence="2">Cell membrane</location>
        <topology evidence="2">Multi-pass membrane protein</topology>
    </subcellularLocation>
</comment>
<dbReference type="GO" id="GO:0004721">
    <property type="term" value="F:phosphoprotein phosphatase activity"/>
    <property type="evidence" value="ECO:0007669"/>
    <property type="project" value="TreeGrafter"/>
</dbReference>
<evidence type="ECO:0000256" key="6">
    <source>
        <dbReference type="ARBA" id="ARBA00022692"/>
    </source>
</evidence>
<proteinExistence type="predicted"/>
<evidence type="ECO:0000313" key="13">
    <source>
        <dbReference type="EMBL" id="KEZ90565.1"/>
    </source>
</evidence>
<evidence type="ECO:0000256" key="11">
    <source>
        <dbReference type="SAM" id="Phobius"/>
    </source>
</evidence>
<keyword evidence="5" id="KW-0808">Transferase</keyword>
<evidence type="ECO:0000256" key="9">
    <source>
        <dbReference type="ARBA" id="ARBA00023012"/>
    </source>
</evidence>
<evidence type="ECO:0000256" key="2">
    <source>
        <dbReference type="ARBA" id="ARBA00004651"/>
    </source>
</evidence>
<feature type="transmembrane region" description="Helical" evidence="11">
    <location>
        <begin position="12"/>
        <end position="31"/>
    </location>
</feature>
<dbReference type="InterPro" id="IPR036890">
    <property type="entry name" value="HATPase_C_sf"/>
</dbReference>
<dbReference type="Pfam" id="PF02518">
    <property type="entry name" value="HATPase_c"/>
    <property type="match status" value="1"/>
</dbReference>
<evidence type="ECO:0000256" key="5">
    <source>
        <dbReference type="ARBA" id="ARBA00022679"/>
    </source>
</evidence>
<dbReference type="InterPro" id="IPR005467">
    <property type="entry name" value="His_kinase_dom"/>
</dbReference>
<dbReference type="RefSeq" id="WP_038279633.1">
    <property type="nucleotide sequence ID" value="NZ_JPME01000010.1"/>
</dbReference>
<dbReference type="EMBL" id="JPME01000010">
    <property type="protein sequence ID" value="KEZ90565.1"/>
    <property type="molecule type" value="Genomic_DNA"/>
</dbReference>
<evidence type="ECO:0000259" key="12">
    <source>
        <dbReference type="PROSITE" id="PS50109"/>
    </source>
</evidence>
<name>A0A084JNN1_9FIRM</name>
<dbReference type="GO" id="GO:0005886">
    <property type="term" value="C:plasma membrane"/>
    <property type="evidence" value="ECO:0007669"/>
    <property type="project" value="UniProtKB-SubCell"/>
</dbReference>
<dbReference type="PANTHER" id="PTHR45453:SF2">
    <property type="entry name" value="HISTIDINE KINASE"/>
    <property type="match status" value="1"/>
</dbReference>
<dbReference type="EC" id="2.7.13.3" evidence="3"/>
<keyword evidence="4" id="KW-1003">Cell membrane</keyword>
<evidence type="ECO:0000256" key="7">
    <source>
        <dbReference type="ARBA" id="ARBA00022777"/>
    </source>
</evidence>
<keyword evidence="8 11" id="KW-1133">Transmembrane helix</keyword>
<organism evidence="13 14">
    <name type="scientific">Lacrimispora celerecrescens</name>
    <dbReference type="NCBI Taxonomy" id="29354"/>
    <lineage>
        <taxon>Bacteria</taxon>
        <taxon>Bacillati</taxon>
        <taxon>Bacillota</taxon>
        <taxon>Clostridia</taxon>
        <taxon>Lachnospirales</taxon>
        <taxon>Lachnospiraceae</taxon>
        <taxon>Lacrimispora</taxon>
    </lineage>
</organism>
<gene>
    <name evidence="13" type="ORF">IO98_07225</name>
</gene>
<dbReference type="GO" id="GO:0016036">
    <property type="term" value="P:cellular response to phosphate starvation"/>
    <property type="evidence" value="ECO:0007669"/>
    <property type="project" value="TreeGrafter"/>
</dbReference>
<evidence type="ECO:0000256" key="10">
    <source>
        <dbReference type="ARBA" id="ARBA00023136"/>
    </source>
</evidence>
<comment type="catalytic activity">
    <reaction evidence="1">
        <text>ATP + protein L-histidine = ADP + protein N-phospho-L-histidine.</text>
        <dbReference type="EC" id="2.7.13.3"/>
    </reaction>
</comment>
<dbReference type="PANTHER" id="PTHR45453">
    <property type="entry name" value="PHOSPHATE REGULON SENSOR PROTEIN PHOR"/>
    <property type="match status" value="1"/>
</dbReference>
<accession>A0A084JNN1</accession>
<dbReference type="Gene3D" id="3.30.565.10">
    <property type="entry name" value="Histidine kinase-like ATPase, C-terminal domain"/>
    <property type="match status" value="1"/>
</dbReference>
<keyword evidence="9" id="KW-0902">Two-component regulatory system</keyword>
<keyword evidence="7 13" id="KW-0418">Kinase</keyword>
<dbReference type="GO" id="GO:0000155">
    <property type="term" value="F:phosphorelay sensor kinase activity"/>
    <property type="evidence" value="ECO:0007669"/>
    <property type="project" value="TreeGrafter"/>
</dbReference>
<evidence type="ECO:0000256" key="3">
    <source>
        <dbReference type="ARBA" id="ARBA00012438"/>
    </source>
</evidence>
<dbReference type="AlphaFoldDB" id="A0A084JNN1"/>
<dbReference type="Proteomes" id="UP000028525">
    <property type="component" value="Unassembled WGS sequence"/>
</dbReference>
<sequence length="336" mass="38447">MNLSSFLKDKILFLLAQSFIIVFLVLMLDVYHISRYATILICLTIVFISFAALAYEYLIRSRYYNRLNKTLESMEQKQYIASLLEAPNFAEAEVLCEILKHVTKAMNDEIASYKISQDEYREYIETWIHEIKIPISCIDLICQNNRNDITKKISEETVRVDSYIEQALYYARSKNVASDYSIRRLSLDSLVKAAVKKHSKQLIGCGAQVKLDNLDYTVYADEKWLDFIIGQIIANSIKYKEDALTLWFSASENQENIILSIRDNGIGISESDLGRVFEKGFTGENGRAFAKSTGIGLYLCKELCNKMYLGLEAQSSVGNGTTIHIIFPKDRQSFLQ</sequence>
<dbReference type="InterPro" id="IPR003594">
    <property type="entry name" value="HATPase_dom"/>
</dbReference>
<protein>
    <recommendedName>
        <fullName evidence="3">histidine kinase</fullName>
        <ecNumber evidence="3">2.7.13.3</ecNumber>
    </recommendedName>
</protein>
<dbReference type="InterPro" id="IPR050351">
    <property type="entry name" value="BphY/WalK/GraS-like"/>
</dbReference>
<dbReference type="STRING" id="29354.IO98_07225"/>
<dbReference type="PROSITE" id="PS50109">
    <property type="entry name" value="HIS_KIN"/>
    <property type="match status" value="1"/>
</dbReference>
<dbReference type="PRINTS" id="PR00344">
    <property type="entry name" value="BCTRLSENSOR"/>
</dbReference>
<feature type="domain" description="Histidine kinase" evidence="12">
    <location>
        <begin position="126"/>
        <end position="331"/>
    </location>
</feature>
<evidence type="ECO:0000256" key="8">
    <source>
        <dbReference type="ARBA" id="ARBA00022989"/>
    </source>
</evidence>
<evidence type="ECO:0000313" key="14">
    <source>
        <dbReference type="Proteomes" id="UP000028525"/>
    </source>
</evidence>